<evidence type="ECO:0000313" key="3">
    <source>
        <dbReference type="Proteomes" id="UP001175226"/>
    </source>
</evidence>
<organism evidence="2 3">
    <name type="scientific">Armillaria borealis</name>
    <dbReference type="NCBI Taxonomy" id="47425"/>
    <lineage>
        <taxon>Eukaryota</taxon>
        <taxon>Fungi</taxon>
        <taxon>Dikarya</taxon>
        <taxon>Basidiomycota</taxon>
        <taxon>Agaricomycotina</taxon>
        <taxon>Agaricomycetes</taxon>
        <taxon>Agaricomycetidae</taxon>
        <taxon>Agaricales</taxon>
        <taxon>Marasmiineae</taxon>
        <taxon>Physalacriaceae</taxon>
        <taxon>Armillaria</taxon>
    </lineage>
</organism>
<dbReference type="Gene3D" id="3.40.250.10">
    <property type="entry name" value="Rhodanese-like domain"/>
    <property type="match status" value="1"/>
</dbReference>
<reference evidence="2" key="1">
    <citation type="submission" date="2023-06" db="EMBL/GenBank/DDBJ databases">
        <authorList>
            <consortium name="Lawrence Berkeley National Laboratory"/>
            <person name="Ahrendt S."/>
            <person name="Sahu N."/>
            <person name="Indic B."/>
            <person name="Wong-Bajracharya J."/>
            <person name="Merenyi Z."/>
            <person name="Ke H.-M."/>
            <person name="Monk M."/>
            <person name="Kocsube S."/>
            <person name="Drula E."/>
            <person name="Lipzen A."/>
            <person name="Balint B."/>
            <person name="Henrissat B."/>
            <person name="Andreopoulos B."/>
            <person name="Martin F.M."/>
            <person name="Harder C.B."/>
            <person name="Rigling D."/>
            <person name="Ford K.L."/>
            <person name="Foster G.D."/>
            <person name="Pangilinan J."/>
            <person name="Papanicolaou A."/>
            <person name="Barry K."/>
            <person name="LaButti K."/>
            <person name="Viragh M."/>
            <person name="Koriabine M."/>
            <person name="Yan M."/>
            <person name="Riley R."/>
            <person name="Champramary S."/>
            <person name="Plett K.L."/>
            <person name="Tsai I.J."/>
            <person name="Slot J."/>
            <person name="Sipos G."/>
            <person name="Plett J."/>
            <person name="Nagy L.G."/>
            <person name="Grigoriev I.V."/>
        </authorList>
    </citation>
    <scope>NUCLEOTIDE SEQUENCE</scope>
    <source>
        <strain evidence="2">FPL87.14</strain>
    </source>
</reference>
<dbReference type="SUPFAM" id="SSF52821">
    <property type="entry name" value="Rhodanese/Cell cycle control phosphatase"/>
    <property type="match status" value="1"/>
</dbReference>
<feature type="compositionally biased region" description="Low complexity" evidence="1">
    <location>
        <begin position="122"/>
        <end position="137"/>
    </location>
</feature>
<sequence length="137" mass="14848">MEALMISPPTEVNFFANREKFDYVVLYDWDSTSFGPLDSPLSVLVQTIYEREFTCMLKHAPIILVGGLEAWKKEFGEAEVTKGDGEVVKPPPPSTLTETFALANPPTPRPSARNPFANGTIPSALPSSSGGASFIEA</sequence>
<evidence type="ECO:0000313" key="2">
    <source>
        <dbReference type="EMBL" id="KAK0436898.1"/>
    </source>
</evidence>
<name>A0AA39J6D0_9AGAR</name>
<dbReference type="Proteomes" id="UP001175226">
    <property type="component" value="Unassembled WGS sequence"/>
</dbReference>
<comment type="caution">
    <text evidence="2">The sequence shown here is derived from an EMBL/GenBank/DDBJ whole genome shotgun (WGS) entry which is preliminary data.</text>
</comment>
<feature type="region of interest" description="Disordered" evidence="1">
    <location>
        <begin position="102"/>
        <end position="137"/>
    </location>
</feature>
<gene>
    <name evidence="2" type="ORF">EV421DRAFT_1829902</name>
</gene>
<protein>
    <recommendedName>
        <fullName evidence="4">Rhodanese domain-containing protein</fullName>
    </recommendedName>
</protein>
<accession>A0AA39J6D0</accession>
<proteinExistence type="predicted"/>
<dbReference type="AlphaFoldDB" id="A0AA39J6D0"/>
<keyword evidence="3" id="KW-1185">Reference proteome</keyword>
<evidence type="ECO:0008006" key="4">
    <source>
        <dbReference type="Google" id="ProtNLM"/>
    </source>
</evidence>
<dbReference type="EMBL" id="JAUEPT010000052">
    <property type="protein sequence ID" value="KAK0436898.1"/>
    <property type="molecule type" value="Genomic_DNA"/>
</dbReference>
<evidence type="ECO:0000256" key="1">
    <source>
        <dbReference type="SAM" id="MobiDB-lite"/>
    </source>
</evidence>
<dbReference type="InterPro" id="IPR036873">
    <property type="entry name" value="Rhodanese-like_dom_sf"/>
</dbReference>